<dbReference type="AlphaFoldDB" id="A0A813WRX3"/>
<evidence type="ECO:0000313" key="4">
    <source>
        <dbReference type="Proteomes" id="UP000663845"/>
    </source>
</evidence>
<evidence type="ECO:0000313" key="3">
    <source>
        <dbReference type="EMBL" id="CAF4081809.1"/>
    </source>
</evidence>
<reference evidence="2" key="1">
    <citation type="submission" date="2021-02" db="EMBL/GenBank/DDBJ databases">
        <authorList>
            <person name="Nowell W R."/>
        </authorList>
    </citation>
    <scope>NUCLEOTIDE SEQUENCE</scope>
</reference>
<accession>A0A813WRX3</accession>
<feature type="chain" id="PRO_5036223412" evidence="1">
    <location>
        <begin position="21"/>
        <end position="153"/>
    </location>
</feature>
<dbReference type="EMBL" id="CAJNOG010000058">
    <property type="protein sequence ID" value="CAF0862274.1"/>
    <property type="molecule type" value="Genomic_DNA"/>
</dbReference>
<proteinExistence type="predicted"/>
<dbReference type="Proteomes" id="UP000663845">
    <property type="component" value="Unassembled WGS sequence"/>
</dbReference>
<gene>
    <name evidence="2" type="ORF">JYZ213_LOCUS8495</name>
    <name evidence="3" type="ORF">OXD698_LOCUS34358</name>
</gene>
<evidence type="ECO:0000256" key="1">
    <source>
        <dbReference type="SAM" id="SignalP"/>
    </source>
</evidence>
<dbReference type="EMBL" id="CAJOAZ010004958">
    <property type="protein sequence ID" value="CAF4081809.1"/>
    <property type="molecule type" value="Genomic_DNA"/>
</dbReference>
<protein>
    <submittedName>
        <fullName evidence="2">Uncharacterized protein</fullName>
    </submittedName>
</protein>
<feature type="signal peptide" evidence="1">
    <location>
        <begin position="1"/>
        <end position="20"/>
    </location>
</feature>
<evidence type="ECO:0000313" key="2">
    <source>
        <dbReference type="EMBL" id="CAF0862274.1"/>
    </source>
</evidence>
<name>A0A813WRX3_9BILA</name>
<comment type="caution">
    <text evidence="2">The sequence shown here is derived from an EMBL/GenBank/DDBJ whole genome shotgun (WGS) entry which is preliminary data.</text>
</comment>
<dbReference type="Proteomes" id="UP000663844">
    <property type="component" value="Unassembled WGS sequence"/>
</dbReference>
<organism evidence="2 4">
    <name type="scientific">Adineta steineri</name>
    <dbReference type="NCBI Taxonomy" id="433720"/>
    <lineage>
        <taxon>Eukaryota</taxon>
        <taxon>Metazoa</taxon>
        <taxon>Spiralia</taxon>
        <taxon>Gnathifera</taxon>
        <taxon>Rotifera</taxon>
        <taxon>Eurotatoria</taxon>
        <taxon>Bdelloidea</taxon>
        <taxon>Adinetida</taxon>
        <taxon>Adinetidae</taxon>
        <taxon>Adineta</taxon>
    </lineage>
</organism>
<keyword evidence="1" id="KW-0732">Signal</keyword>
<sequence>MKAFCWSIFFVVMLLTAIDGTDYDQKTILSISSGTSGGFCRGYYMQSINITKTPMKLVALKRPHSPRTEYPTITKQYSYSSNQWEKLINLINPKDFLALPDYVDSPDPIDDLPVEWIQINWQNKEKRVSFQYYLIPGFEELTKHLRNLRNHYI</sequence>